<evidence type="ECO:0000256" key="8">
    <source>
        <dbReference type="ARBA" id="ARBA00023134"/>
    </source>
</evidence>
<dbReference type="GO" id="GO:0042254">
    <property type="term" value="P:ribosome biogenesis"/>
    <property type="evidence" value="ECO:0007669"/>
    <property type="project" value="UniProtKB-UniRule"/>
</dbReference>
<evidence type="ECO:0000259" key="13">
    <source>
        <dbReference type="PROSITE" id="PS51883"/>
    </source>
</evidence>
<dbReference type="GO" id="GO:0000287">
    <property type="term" value="F:magnesium ion binding"/>
    <property type="evidence" value="ECO:0007669"/>
    <property type="project" value="InterPro"/>
</dbReference>
<dbReference type="Pfam" id="PF01926">
    <property type="entry name" value="MMR_HSR1"/>
    <property type="match status" value="1"/>
</dbReference>
<dbReference type="PANTHER" id="PTHR11702">
    <property type="entry name" value="DEVELOPMENTALLY REGULATED GTP-BINDING PROTEIN-RELATED"/>
    <property type="match status" value="1"/>
</dbReference>
<name>A0A3A5H571_9ACTN</name>
<evidence type="ECO:0000313" key="14">
    <source>
        <dbReference type="EMBL" id="RJS45061.1"/>
    </source>
</evidence>
<feature type="binding site" evidence="9">
    <location>
        <position position="195"/>
    </location>
    <ligand>
        <name>Mg(2+)</name>
        <dbReference type="ChEBI" id="CHEBI:18420"/>
    </ligand>
</feature>
<dbReference type="FunFam" id="2.70.210.12:FF:000001">
    <property type="entry name" value="GTPase Obg"/>
    <property type="match status" value="1"/>
</dbReference>
<evidence type="ECO:0000256" key="4">
    <source>
        <dbReference type="ARBA" id="ARBA00022723"/>
    </source>
</evidence>
<sequence length="516" mass="55035">MAVPTFVDKVTLHIAAGRGGHGVASVRREKFKPLGGPDGGNGGPGGSVILRVDPDVTTLIDYHHSPKRRATNGSGGSGDHKNGAHGSDLILPVPDGTVVTLRDGTFLADLTGAGTEMVIARGGHGGLGNAALASAKRKAPGFALLGEPGEEVEVSLELKVVADIGLVGFPSAGKSSLIASISRARPKIADYPFTTLVPNLGVVTAGDTTFTVADVPGLIEGAAEGRGLGHDFLRHIERCAALLHVIDTANIEPGRNPVDDLEIMESELARYGGLEDRPRLIALNKIDVPDGRDIAGFVVDELRERGLRVFEVSAASGEGMRELTFAMAEIVSKARAARPVTEAARVIIRPRSVDGQDDFTITETPDGWRVKGEKVERWIRQTEFSNEEAVGFLADRLSRLGVEKRLGDMGAVEGDAVIIGATDNAVVFDYKPGLDAGAGEMLGRRGQDQRLREDRPANQRRRDIHEAMDERAENETRADVARRLDREARPNVGPMSYEIGSADDPDWNESDPDAKS</sequence>
<dbReference type="NCBIfam" id="NF008954">
    <property type="entry name" value="PRK12296.1"/>
    <property type="match status" value="1"/>
</dbReference>
<feature type="compositionally biased region" description="Basic and acidic residues" evidence="10">
    <location>
        <begin position="442"/>
        <end position="489"/>
    </location>
</feature>
<evidence type="ECO:0000256" key="1">
    <source>
        <dbReference type="ARBA" id="ARBA00001946"/>
    </source>
</evidence>
<dbReference type="HAMAP" id="MF_01454">
    <property type="entry name" value="GTPase_Obg"/>
    <property type="match status" value="1"/>
</dbReference>
<feature type="binding site" evidence="9">
    <location>
        <position position="175"/>
    </location>
    <ligand>
        <name>Mg(2+)</name>
        <dbReference type="ChEBI" id="CHEBI:18420"/>
    </ligand>
</feature>
<feature type="binding site" evidence="9">
    <location>
        <begin position="284"/>
        <end position="287"/>
    </location>
    <ligand>
        <name>GTP</name>
        <dbReference type="ChEBI" id="CHEBI:37565"/>
    </ligand>
</feature>
<dbReference type="EC" id="3.6.5.-" evidence="9"/>
<dbReference type="InterPro" id="IPR045086">
    <property type="entry name" value="OBG_GTPase"/>
</dbReference>
<dbReference type="PROSITE" id="PS51883">
    <property type="entry name" value="OBG"/>
    <property type="match status" value="1"/>
</dbReference>
<dbReference type="SUPFAM" id="SSF102741">
    <property type="entry name" value="Obg GTP-binding protein C-terminal domain"/>
    <property type="match status" value="1"/>
</dbReference>
<dbReference type="Gene3D" id="2.70.210.12">
    <property type="entry name" value="GTP1/OBG domain"/>
    <property type="match status" value="1"/>
</dbReference>
<dbReference type="InterPro" id="IPR015349">
    <property type="entry name" value="OCT_dom"/>
</dbReference>
<keyword evidence="4 9" id="KW-0479">Metal-binding</keyword>
<dbReference type="PANTHER" id="PTHR11702:SF31">
    <property type="entry name" value="MITOCHONDRIAL RIBOSOME-ASSOCIATED GTPASE 2"/>
    <property type="match status" value="1"/>
</dbReference>
<dbReference type="InterPro" id="IPR031167">
    <property type="entry name" value="G_OBG"/>
</dbReference>
<keyword evidence="6 9" id="KW-0378">Hydrolase</keyword>
<dbReference type="CDD" id="cd01898">
    <property type="entry name" value="Obg"/>
    <property type="match status" value="1"/>
</dbReference>
<dbReference type="GO" id="GO:0003924">
    <property type="term" value="F:GTPase activity"/>
    <property type="evidence" value="ECO:0007669"/>
    <property type="project" value="UniProtKB-UniRule"/>
</dbReference>
<evidence type="ECO:0000313" key="15">
    <source>
        <dbReference type="Proteomes" id="UP000276542"/>
    </source>
</evidence>
<feature type="domain" description="OBG-type G" evidence="11">
    <location>
        <begin position="162"/>
        <end position="332"/>
    </location>
</feature>
<dbReference type="GO" id="GO:0005737">
    <property type="term" value="C:cytoplasm"/>
    <property type="evidence" value="ECO:0007669"/>
    <property type="project" value="UniProtKB-SubCell"/>
</dbReference>
<feature type="binding site" evidence="9">
    <location>
        <begin position="193"/>
        <end position="197"/>
    </location>
    <ligand>
        <name>GTP</name>
        <dbReference type="ChEBI" id="CHEBI:37565"/>
    </ligand>
</feature>
<evidence type="ECO:0000256" key="2">
    <source>
        <dbReference type="ARBA" id="ARBA00007699"/>
    </source>
</evidence>
<evidence type="ECO:0000259" key="11">
    <source>
        <dbReference type="PROSITE" id="PS51710"/>
    </source>
</evidence>
<organism evidence="14 15">
    <name type="scientific">Nocardioides cavernaquae</name>
    <dbReference type="NCBI Taxonomy" id="2321396"/>
    <lineage>
        <taxon>Bacteria</taxon>
        <taxon>Bacillati</taxon>
        <taxon>Actinomycetota</taxon>
        <taxon>Actinomycetes</taxon>
        <taxon>Propionibacteriales</taxon>
        <taxon>Nocardioidaceae</taxon>
        <taxon>Nocardioides</taxon>
    </lineage>
</organism>
<dbReference type="PROSITE" id="PS00905">
    <property type="entry name" value="GTP1_OBG"/>
    <property type="match status" value="1"/>
</dbReference>
<evidence type="ECO:0000256" key="5">
    <source>
        <dbReference type="ARBA" id="ARBA00022741"/>
    </source>
</evidence>
<keyword evidence="8 9" id="KW-0342">GTP-binding</keyword>
<dbReference type="InterPro" id="IPR027417">
    <property type="entry name" value="P-loop_NTPase"/>
</dbReference>
<keyword evidence="15" id="KW-1185">Reference proteome</keyword>
<dbReference type="Gene3D" id="3.40.50.300">
    <property type="entry name" value="P-loop containing nucleotide triphosphate hydrolases"/>
    <property type="match status" value="1"/>
</dbReference>
<dbReference type="EMBL" id="QYRP01000002">
    <property type="protein sequence ID" value="RJS45061.1"/>
    <property type="molecule type" value="Genomic_DNA"/>
</dbReference>
<feature type="binding site" evidence="9">
    <location>
        <begin position="168"/>
        <end position="175"/>
    </location>
    <ligand>
        <name>GTP</name>
        <dbReference type="ChEBI" id="CHEBI:37565"/>
    </ligand>
</feature>
<dbReference type="InterPro" id="IPR006169">
    <property type="entry name" value="GTP1_OBG_dom"/>
</dbReference>
<dbReference type="SUPFAM" id="SSF82051">
    <property type="entry name" value="Obg GTP-binding protein N-terminal domain"/>
    <property type="match status" value="1"/>
</dbReference>
<keyword evidence="3 9" id="KW-0963">Cytoplasm</keyword>
<dbReference type="NCBIfam" id="TIGR02729">
    <property type="entry name" value="Obg_CgtA"/>
    <property type="match status" value="1"/>
</dbReference>
<comment type="caution">
    <text evidence="14">The sequence shown here is derived from an EMBL/GenBank/DDBJ whole genome shotgun (WGS) entry which is preliminary data.</text>
</comment>
<dbReference type="NCBIfam" id="NF008956">
    <property type="entry name" value="PRK12299.1"/>
    <property type="match status" value="1"/>
</dbReference>
<dbReference type="InterPro" id="IPR036346">
    <property type="entry name" value="GTP-bd_prot_GTP1/OBG_C_sf"/>
</dbReference>
<evidence type="ECO:0000256" key="7">
    <source>
        <dbReference type="ARBA" id="ARBA00022842"/>
    </source>
</evidence>
<feature type="binding site" evidence="9">
    <location>
        <begin position="313"/>
        <end position="315"/>
    </location>
    <ligand>
        <name>GTP</name>
        <dbReference type="ChEBI" id="CHEBI:37565"/>
    </ligand>
</feature>
<dbReference type="Pfam" id="PF01018">
    <property type="entry name" value="GTP1_OBG"/>
    <property type="match status" value="1"/>
</dbReference>
<evidence type="ECO:0000256" key="3">
    <source>
        <dbReference type="ARBA" id="ARBA00022490"/>
    </source>
</evidence>
<gene>
    <name evidence="14" type="primary">obgE</name>
    <name evidence="9" type="synonym">obg</name>
    <name evidence="14" type="ORF">D4739_01575</name>
</gene>
<dbReference type="Pfam" id="PF09269">
    <property type="entry name" value="DUF1967"/>
    <property type="match status" value="1"/>
</dbReference>
<feature type="region of interest" description="Disordered" evidence="10">
    <location>
        <begin position="439"/>
        <end position="516"/>
    </location>
</feature>
<dbReference type="PROSITE" id="PS51710">
    <property type="entry name" value="G_OBG"/>
    <property type="match status" value="1"/>
</dbReference>
<evidence type="ECO:0000259" key="12">
    <source>
        <dbReference type="PROSITE" id="PS51881"/>
    </source>
</evidence>
<feature type="domain" description="Obg" evidence="13">
    <location>
        <begin position="4"/>
        <end position="161"/>
    </location>
</feature>
<feature type="compositionally biased region" description="Acidic residues" evidence="10">
    <location>
        <begin position="501"/>
        <end position="516"/>
    </location>
</feature>
<reference evidence="15" key="1">
    <citation type="submission" date="2018-09" db="EMBL/GenBank/DDBJ databases">
        <authorList>
            <person name="Zhu H."/>
        </authorList>
    </citation>
    <scope>NUCLEOTIDE SEQUENCE [LARGE SCALE GENOMIC DNA]</scope>
    <source>
        <strain evidence="15">K1W22B-1</strain>
    </source>
</reference>
<dbReference type="InterPro" id="IPR036726">
    <property type="entry name" value="GTP1_OBG_dom_sf"/>
</dbReference>
<dbReference type="PRINTS" id="PR00326">
    <property type="entry name" value="GTP1OBG"/>
</dbReference>
<dbReference type="Gene3D" id="3.30.300.350">
    <property type="entry name" value="GTP-binding protein OBG, C-terminal domain"/>
    <property type="match status" value="1"/>
</dbReference>
<dbReference type="InterPro" id="IPR006074">
    <property type="entry name" value="GTP1-OBG_CS"/>
</dbReference>
<protein>
    <recommendedName>
        <fullName evidence="9">GTPase Obg</fullName>
        <ecNumber evidence="9">3.6.5.-</ecNumber>
    </recommendedName>
    <alternativeName>
        <fullName evidence="9">GTP-binding protein Obg</fullName>
    </alternativeName>
</protein>
<proteinExistence type="inferred from homology"/>
<accession>A0A3A5H571</accession>
<comment type="cofactor">
    <cofactor evidence="1 9">
        <name>Mg(2+)</name>
        <dbReference type="ChEBI" id="CHEBI:18420"/>
    </cofactor>
</comment>
<keyword evidence="7 9" id="KW-0460">Magnesium</keyword>
<feature type="binding site" evidence="9">
    <location>
        <begin position="214"/>
        <end position="217"/>
    </location>
    <ligand>
        <name>GTP</name>
        <dbReference type="ChEBI" id="CHEBI:37565"/>
    </ligand>
</feature>
<dbReference type="Proteomes" id="UP000276542">
    <property type="component" value="Unassembled WGS sequence"/>
</dbReference>
<dbReference type="GO" id="GO:0005525">
    <property type="term" value="F:GTP binding"/>
    <property type="evidence" value="ECO:0007669"/>
    <property type="project" value="UniProtKB-UniRule"/>
</dbReference>
<dbReference type="InterPro" id="IPR006073">
    <property type="entry name" value="GTP-bd"/>
</dbReference>
<feature type="region of interest" description="Disordered" evidence="10">
    <location>
        <begin position="62"/>
        <end position="89"/>
    </location>
</feature>
<comment type="similarity">
    <text evidence="2 9">Belongs to the TRAFAC class OBG-HflX-like GTPase superfamily. OBG GTPase family.</text>
</comment>
<dbReference type="SUPFAM" id="SSF52540">
    <property type="entry name" value="P-loop containing nucleoside triphosphate hydrolases"/>
    <property type="match status" value="1"/>
</dbReference>
<dbReference type="NCBIfam" id="TIGR03595">
    <property type="entry name" value="Obg_CgtA_exten"/>
    <property type="match status" value="1"/>
</dbReference>
<evidence type="ECO:0000256" key="10">
    <source>
        <dbReference type="SAM" id="MobiDB-lite"/>
    </source>
</evidence>
<dbReference type="PROSITE" id="PS51881">
    <property type="entry name" value="OCT"/>
    <property type="match status" value="1"/>
</dbReference>
<dbReference type="RefSeq" id="WP_120058964.1">
    <property type="nucleotide sequence ID" value="NZ_QYRP01000002.1"/>
</dbReference>
<comment type="subcellular location">
    <subcellularLocation>
        <location evidence="9">Cytoplasm</location>
    </subcellularLocation>
</comment>
<feature type="domain" description="OCT" evidence="12">
    <location>
        <begin position="351"/>
        <end position="432"/>
    </location>
</feature>
<dbReference type="OrthoDB" id="9807318at2"/>
<dbReference type="InterPro" id="IPR014100">
    <property type="entry name" value="GTP-bd_Obg/CgtA"/>
</dbReference>
<comment type="subunit">
    <text evidence="9">Monomer.</text>
</comment>
<evidence type="ECO:0000256" key="9">
    <source>
        <dbReference type="HAMAP-Rule" id="MF_01454"/>
    </source>
</evidence>
<dbReference type="NCBIfam" id="NF008955">
    <property type="entry name" value="PRK12297.1"/>
    <property type="match status" value="1"/>
</dbReference>
<dbReference type="AlphaFoldDB" id="A0A3A5H571"/>
<comment type="function">
    <text evidence="9">An essential GTPase which binds GTP, GDP and possibly (p)ppGpp with moderate affinity, with high nucleotide exchange rates and a fairly low GTP hydrolysis rate. Plays a role in control of the cell cycle, stress response, ribosome biogenesis and in those bacteria that undergo differentiation, in morphogenesis control.</text>
</comment>
<keyword evidence="5 9" id="KW-0547">Nucleotide-binding</keyword>
<evidence type="ECO:0000256" key="6">
    <source>
        <dbReference type="ARBA" id="ARBA00022801"/>
    </source>
</evidence>